<protein>
    <submittedName>
        <fullName evidence="2">Uncharacterized protein</fullName>
    </submittedName>
</protein>
<keyword evidence="3" id="KW-1185">Reference proteome</keyword>
<reference evidence="2 3" key="1">
    <citation type="journal article" date="2020" name="Genomics">
        <title>Complete, high-quality genomes from long-read metagenomic sequencing of two wolf lichen thalli reveals enigmatic genome architecture.</title>
        <authorList>
            <person name="McKenzie S.K."/>
            <person name="Walston R.F."/>
            <person name="Allen J.L."/>
        </authorList>
    </citation>
    <scope>NUCLEOTIDE SEQUENCE [LARGE SCALE GENOMIC DNA]</scope>
    <source>
        <strain evidence="2">WasteWater1</strain>
    </source>
</reference>
<accession>A0A8H6CGZ8</accession>
<evidence type="ECO:0000313" key="3">
    <source>
        <dbReference type="Proteomes" id="UP000593566"/>
    </source>
</evidence>
<feature type="region of interest" description="Disordered" evidence="1">
    <location>
        <begin position="1"/>
        <end position="154"/>
    </location>
</feature>
<feature type="compositionally biased region" description="Basic residues" evidence="1">
    <location>
        <begin position="114"/>
        <end position="123"/>
    </location>
</feature>
<proteinExistence type="predicted"/>
<dbReference type="AlphaFoldDB" id="A0A8H6CGZ8"/>
<feature type="compositionally biased region" description="Polar residues" evidence="1">
    <location>
        <begin position="66"/>
        <end position="75"/>
    </location>
</feature>
<sequence>MLPSQRADGLRAGKTKRSPSPSPPPGRGDESPFISHGPVLPTENRAAASSEPQNTVYGGTRAPETIPSTTVTCSPRPQPQPIGVVPTEGIHHGTQPAGDNDAYPESTIPAYYRAPHRGPRRTRSGQSSRPGVDFIVRRKPLDPVNSTVGPSNGR</sequence>
<evidence type="ECO:0000313" key="2">
    <source>
        <dbReference type="EMBL" id="KAF6223044.1"/>
    </source>
</evidence>
<evidence type="ECO:0000256" key="1">
    <source>
        <dbReference type="SAM" id="MobiDB-lite"/>
    </source>
</evidence>
<organism evidence="2 3">
    <name type="scientific">Letharia lupina</name>
    <dbReference type="NCBI Taxonomy" id="560253"/>
    <lineage>
        <taxon>Eukaryota</taxon>
        <taxon>Fungi</taxon>
        <taxon>Dikarya</taxon>
        <taxon>Ascomycota</taxon>
        <taxon>Pezizomycotina</taxon>
        <taxon>Lecanoromycetes</taxon>
        <taxon>OSLEUM clade</taxon>
        <taxon>Lecanoromycetidae</taxon>
        <taxon>Lecanorales</taxon>
        <taxon>Lecanorineae</taxon>
        <taxon>Parmeliaceae</taxon>
        <taxon>Letharia</taxon>
    </lineage>
</organism>
<dbReference type="Proteomes" id="UP000593566">
    <property type="component" value="Unassembled WGS sequence"/>
</dbReference>
<dbReference type="GeneID" id="59329514"/>
<dbReference type="EMBL" id="JACCJB010000011">
    <property type="protein sequence ID" value="KAF6223044.1"/>
    <property type="molecule type" value="Genomic_DNA"/>
</dbReference>
<dbReference type="RefSeq" id="XP_037152390.1">
    <property type="nucleotide sequence ID" value="XM_037292028.1"/>
</dbReference>
<comment type="caution">
    <text evidence="2">The sequence shown here is derived from an EMBL/GenBank/DDBJ whole genome shotgun (WGS) entry which is preliminary data.</text>
</comment>
<feature type="compositionally biased region" description="Polar residues" evidence="1">
    <location>
        <begin position="144"/>
        <end position="154"/>
    </location>
</feature>
<gene>
    <name evidence="2" type="ORF">HO133_001096</name>
</gene>
<name>A0A8H6CGZ8_9LECA</name>